<name>A0A6H0X9W0_9CAUD</name>
<gene>
    <name evidence="1" type="ORF">COHAPHLL_00340</name>
</gene>
<protein>
    <submittedName>
        <fullName evidence="1">Uncharacterized protein</fullName>
    </submittedName>
</protein>
<evidence type="ECO:0000313" key="1">
    <source>
        <dbReference type="EMBL" id="QIW91176.1"/>
    </source>
</evidence>
<evidence type="ECO:0000313" key="2">
    <source>
        <dbReference type="Proteomes" id="UP000502092"/>
    </source>
</evidence>
<sequence length="210" mass="24733">MKINKFQVDGKPFLMIDDFLPSEVVDEIEDTLKSINDWDHADNIFDFNTIVKDKTAILQGDQYRLRTGVLAELAESTLDRILEILETEFGCKYDKDVLRKINEWEYAFRFNTSYYEKVNDEMLFHYDSKGVTFMYMPCDQHDDGTYFFADGDRDKHVYTLKHKRGSVAIFNASDIMHCSAKPSPLDDYRYTMVWQFVFPSHLKPIREVIA</sequence>
<dbReference type="Gene3D" id="2.60.120.620">
    <property type="entry name" value="q2cbj1_9rhob like domain"/>
    <property type="match status" value="1"/>
</dbReference>
<accession>A0A6H0X9W0</accession>
<dbReference type="EMBL" id="MT135026">
    <property type="protein sequence ID" value="QIW91176.1"/>
    <property type="molecule type" value="Genomic_DNA"/>
</dbReference>
<proteinExistence type="predicted"/>
<dbReference type="SUPFAM" id="SSF51197">
    <property type="entry name" value="Clavaminate synthase-like"/>
    <property type="match status" value="1"/>
</dbReference>
<reference evidence="1 2" key="1">
    <citation type="submission" date="2020-03" db="EMBL/GenBank/DDBJ databases">
        <authorList>
            <person name="Ni P."/>
            <person name="Yin Y."/>
        </authorList>
    </citation>
    <scope>NUCLEOTIDE SEQUENCE [LARGE SCALE GENOMIC DNA]</scope>
</reference>
<organism evidence="1 2">
    <name type="scientific">Vibrio phage V09</name>
    <dbReference type="NCBI Taxonomy" id="2724327"/>
    <lineage>
        <taxon>Viruses</taxon>
        <taxon>Duplodnaviria</taxon>
        <taxon>Heunggongvirae</taxon>
        <taxon>Uroviricota</taxon>
        <taxon>Caudoviricetes</taxon>
        <taxon>Pantevenvirales</taxon>
        <taxon>Straboviridae</taxon>
        <taxon>Schizotequatrovirus</taxon>
        <taxon>Schizotequatrovirus KVP40</taxon>
    </lineage>
</organism>
<dbReference type="Proteomes" id="UP000502092">
    <property type="component" value="Segment"/>
</dbReference>